<organism evidence="2">
    <name type="scientific">Desertifilum tharense IPPAS B-1220</name>
    <dbReference type="NCBI Taxonomy" id="1781255"/>
    <lineage>
        <taxon>Bacteria</taxon>
        <taxon>Bacillati</taxon>
        <taxon>Cyanobacteriota</taxon>
        <taxon>Cyanophyceae</taxon>
        <taxon>Desertifilales</taxon>
        <taxon>Desertifilaceae</taxon>
        <taxon>Desertifilum</taxon>
    </lineage>
</organism>
<evidence type="ECO:0008006" key="3">
    <source>
        <dbReference type="Google" id="ProtNLM"/>
    </source>
</evidence>
<evidence type="ECO:0000256" key="1">
    <source>
        <dbReference type="SAM" id="Phobius"/>
    </source>
</evidence>
<dbReference type="AlphaFoldDB" id="A0A1E5QK89"/>
<dbReference type="STRING" id="1781255.BH720_11700"/>
<feature type="transmembrane region" description="Helical" evidence="1">
    <location>
        <begin position="6"/>
        <end position="22"/>
    </location>
</feature>
<comment type="caution">
    <text evidence="2">The sequence shown here is derived from an EMBL/GenBank/DDBJ whole genome shotgun (WGS) entry which is preliminary data.</text>
</comment>
<keyword evidence="1" id="KW-0812">Transmembrane</keyword>
<dbReference type="EMBL" id="MJGC01000057">
    <property type="protein sequence ID" value="OEJ74997.1"/>
    <property type="molecule type" value="Genomic_DNA"/>
</dbReference>
<sequence length="108" mass="11985">MLEVLVVFVVGLLPPLISLWMMHKAEGQGRERLANALEIAAYRRRYAQETRFYALPPECESIEGVGIIIGDLSCRFNARSAYLRCAVNPSGPCQGCPYYQGKDEEGCG</sequence>
<name>A0A1E5QK89_9CYAN</name>
<protein>
    <recommendedName>
        <fullName evidence="3">Prepilin-type N-terminal cleavage/methylation domain-containing protein</fullName>
    </recommendedName>
</protein>
<dbReference type="OrthoDB" id="515679at2"/>
<dbReference type="InterPro" id="IPR045589">
    <property type="entry name" value="DUF6464"/>
</dbReference>
<gene>
    <name evidence="2" type="ORF">BH720_11700</name>
</gene>
<evidence type="ECO:0000313" key="2">
    <source>
        <dbReference type="EMBL" id="OEJ74997.1"/>
    </source>
</evidence>
<keyword evidence="1" id="KW-0472">Membrane</keyword>
<proteinExistence type="predicted"/>
<dbReference type="Pfam" id="PF20065">
    <property type="entry name" value="DUF6464"/>
    <property type="match status" value="1"/>
</dbReference>
<accession>A0A1E5QK89</accession>
<reference evidence="2" key="1">
    <citation type="submission" date="2016-09" db="EMBL/GenBank/DDBJ databases">
        <title>Draft genome of thermotolerant cyanobacterium Desertifilum sp. strain IPPAS B-1220.</title>
        <authorList>
            <person name="Sinetova M.A."/>
            <person name="Bolakhan K."/>
            <person name="Zayadan B.K."/>
            <person name="Mironov K.S."/>
            <person name="Ustinova V."/>
            <person name="Kupriyanova E.V."/>
            <person name="Sidorov R.A."/>
            <person name="Skrypnik A.N."/>
            <person name="Gogoleva N.E."/>
            <person name="Gogolev Y.V."/>
            <person name="Los D.A."/>
        </authorList>
    </citation>
    <scope>NUCLEOTIDE SEQUENCE [LARGE SCALE GENOMIC DNA]</scope>
    <source>
        <strain evidence="2">IPPAS B-1220</strain>
    </source>
</reference>
<dbReference type="RefSeq" id="WP_069967385.1">
    <property type="nucleotide sequence ID" value="NZ_CM124774.1"/>
</dbReference>
<keyword evidence="1" id="KW-1133">Transmembrane helix</keyword>